<feature type="compositionally biased region" description="Low complexity" evidence="1">
    <location>
        <begin position="545"/>
        <end position="560"/>
    </location>
</feature>
<keyword evidence="3" id="KW-1185">Reference proteome</keyword>
<evidence type="ECO:0000313" key="3">
    <source>
        <dbReference type="Proteomes" id="UP001189429"/>
    </source>
</evidence>
<dbReference type="Proteomes" id="UP001189429">
    <property type="component" value="Unassembled WGS sequence"/>
</dbReference>
<proteinExistence type="predicted"/>
<accession>A0ABN9T0W3</accession>
<organism evidence="2 3">
    <name type="scientific">Prorocentrum cordatum</name>
    <dbReference type="NCBI Taxonomy" id="2364126"/>
    <lineage>
        <taxon>Eukaryota</taxon>
        <taxon>Sar</taxon>
        <taxon>Alveolata</taxon>
        <taxon>Dinophyceae</taxon>
        <taxon>Prorocentrales</taxon>
        <taxon>Prorocentraceae</taxon>
        <taxon>Prorocentrum</taxon>
    </lineage>
</organism>
<sequence>MAARGDAAVAANVPAQGMKSLGVHMGVEGMTSDVLVGAWDMAKGMKKATPLGKPQIDGTLDRKGSVDVYDLPVKPWNARGSGSMKSVVDIVTDADAAEMAATDWEKVKDLMAEGKYKELPPPLCFSDPEAEPPCTMNLAVTLRVADGLPIIVKWIQFIGGEKSHFVRDSIVRGNMHVLDWRKDTFNSARTMQILVGGGGVGVEEKKKELSEGIQHIKDEAPRTNADCEQLEWVECELVDHSSPIHKLRRELINAVLKVLRDCDHFANKLDYYPVLLPDVRDEYQDATRRTMGTLDTNTVLCVGEANFGKTPYMMSMAMASARHNADAENRATGRADAVAAVRTTPDMDFFRGEVGQRWVPCIFDDGDLFEQRPKVLNAFFDPTQAEAMAYVAARPTFPNNFPQSNVGAMLKRCTVFLNTRDDVFFRLAGAKSRVEKLPLLDGYLKPEAGKMLRSYLARGVKRDEEEFDRVMACEKKMVMEIMAKRGAEYGVPAEAAGPAAEPAAGAAAPPPSSSAGRMVLSGQESHAMGAEDPFGLGGSMNGEQADAPAAAPAAPAVPTDPIKRELSTGFFRDLRKGGPVEIDLCSPSPLKKVKLDQGSCDVAEQGLFGKKPPKPRSLSLALGRIAARELDGAAGPSPDSDVVAEQGAVRLSQDLEELMDRELNCAASPDPFDGGFRCDRFGGDRGDYEDESEGGEEQPCGAPAQEIERLWGLHQAGVIALREFNALKKGAIHEGFAALKNCRPAKREECIVKREQSPRAPIERGPTERAAKREVFEATHVDKETIQGLFPGVAAIDSDED</sequence>
<protein>
    <submittedName>
        <fullName evidence="2">Uncharacterized protein</fullName>
    </submittedName>
</protein>
<comment type="caution">
    <text evidence="2">The sequence shown here is derived from an EMBL/GenBank/DDBJ whole genome shotgun (WGS) entry which is preliminary data.</text>
</comment>
<feature type="region of interest" description="Disordered" evidence="1">
    <location>
        <begin position="501"/>
        <end position="561"/>
    </location>
</feature>
<evidence type="ECO:0000313" key="2">
    <source>
        <dbReference type="EMBL" id="CAK0838500.1"/>
    </source>
</evidence>
<reference evidence="2" key="1">
    <citation type="submission" date="2023-10" db="EMBL/GenBank/DDBJ databases">
        <authorList>
            <person name="Chen Y."/>
            <person name="Shah S."/>
            <person name="Dougan E. K."/>
            <person name="Thang M."/>
            <person name="Chan C."/>
        </authorList>
    </citation>
    <scope>NUCLEOTIDE SEQUENCE [LARGE SCALE GENOMIC DNA]</scope>
</reference>
<name>A0ABN9T0W3_9DINO</name>
<gene>
    <name evidence="2" type="ORF">PCOR1329_LOCUS34441</name>
</gene>
<evidence type="ECO:0000256" key="1">
    <source>
        <dbReference type="SAM" id="MobiDB-lite"/>
    </source>
</evidence>
<dbReference type="EMBL" id="CAUYUJ010014229">
    <property type="protein sequence ID" value="CAK0838500.1"/>
    <property type="molecule type" value="Genomic_DNA"/>
</dbReference>